<accession>A0A916UGD1</accession>
<reference evidence="1" key="2">
    <citation type="submission" date="2020-09" db="EMBL/GenBank/DDBJ databases">
        <authorList>
            <person name="Sun Q."/>
            <person name="Zhou Y."/>
        </authorList>
    </citation>
    <scope>NUCLEOTIDE SEQUENCE</scope>
    <source>
        <strain evidence="1">CGMCC 1.15478</strain>
    </source>
</reference>
<comment type="caution">
    <text evidence="1">The sequence shown here is derived from an EMBL/GenBank/DDBJ whole genome shotgun (WGS) entry which is preliminary data.</text>
</comment>
<sequence length="170" mass="18538">MSAFTQIADATTGVLHVHSSPSARCPHVDWAIAATLGCRARVRWSSQPAARGELRATINWVGPVGTGARLATALSVWPELRFEVTEDVSEGVDGERFCFTPERGLWRGTMSANGDTVISELRLRALMASRPNDLQAALNEELGTDWDAELEPFRFAGEGAEVTWISRRVG</sequence>
<evidence type="ECO:0000313" key="2">
    <source>
        <dbReference type="Proteomes" id="UP000641514"/>
    </source>
</evidence>
<reference evidence="1" key="1">
    <citation type="journal article" date="2014" name="Int. J. Syst. Evol. Microbiol.">
        <title>Complete genome sequence of Corynebacterium casei LMG S-19264T (=DSM 44701T), isolated from a smear-ripened cheese.</title>
        <authorList>
            <consortium name="US DOE Joint Genome Institute (JGI-PGF)"/>
            <person name="Walter F."/>
            <person name="Albersmeier A."/>
            <person name="Kalinowski J."/>
            <person name="Ruckert C."/>
        </authorList>
    </citation>
    <scope>NUCLEOTIDE SEQUENCE</scope>
    <source>
        <strain evidence="1">CGMCC 1.15478</strain>
    </source>
</reference>
<dbReference type="EMBL" id="BMJH01000003">
    <property type="protein sequence ID" value="GGC71726.1"/>
    <property type="molecule type" value="Genomic_DNA"/>
</dbReference>
<organism evidence="1 2">
    <name type="scientific">Hoyosella rhizosphaerae</name>
    <dbReference type="NCBI Taxonomy" id="1755582"/>
    <lineage>
        <taxon>Bacteria</taxon>
        <taxon>Bacillati</taxon>
        <taxon>Actinomycetota</taxon>
        <taxon>Actinomycetes</taxon>
        <taxon>Mycobacteriales</taxon>
        <taxon>Hoyosellaceae</taxon>
        <taxon>Hoyosella</taxon>
    </lineage>
</organism>
<proteinExistence type="predicted"/>
<dbReference type="Pfam" id="PF11343">
    <property type="entry name" value="DUF3145"/>
    <property type="match status" value="1"/>
</dbReference>
<evidence type="ECO:0008006" key="3">
    <source>
        <dbReference type="Google" id="ProtNLM"/>
    </source>
</evidence>
<gene>
    <name evidence="1" type="ORF">GCM10011410_25910</name>
</gene>
<dbReference type="AlphaFoldDB" id="A0A916UGD1"/>
<name>A0A916UGD1_9ACTN</name>
<evidence type="ECO:0000313" key="1">
    <source>
        <dbReference type="EMBL" id="GGC71726.1"/>
    </source>
</evidence>
<dbReference type="InterPro" id="IPR021491">
    <property type="entry name" value="DUF3145"/>
</dbReference>
<dbReference type="Proteomes" id="UP000641514">
    <property type="component" value="Unassembled WGS sequence"/>
</dbReference>
<dbReference type="RefSeq" id="WP_188675669.1">
    <property type="nucleotide sequence ID" value="NZ_BMJH01000003.1"/>
</dbReference>
<protein>
    <recommendedName>
        <fullName evidence="3">DUF3145 domain-containing protein</fullName>
    </recommendedName>
</protein>
<keyword evidence="2" id="KW-1185">Reference proteome</keyword>